<name>A0A9C9EKI9_UNCW3</name>
<keyword evidence="2" id="KW-1003">Cell membrane</keyword>
<dbReference type="AlphaFoldDB" id="A0A9C9EKI9"/>
<evidence type="ECO:0000256" key="5">
    <source>
        <dbReference type="ARBA" id="ARBA00023136"/>
    </source>
</evidence>
<proteinExistence type="predicted"/>
<evidence type="ECO:0000256" key="3">
    <source>
        <dbReference type="ARBA" id="ARBA00022692"/>
    </source>
</evidence>
<feature type="transmembrane region" description="Helical" evidence="6">
    <location>
        <begin position="257"/>
        <end position="280"/>
    </location>
</feature>
<evidence type="ECO:0000256" key="2">
    <source>
        <dbReference type="ARBA" id="ARBA00022475"/>
    </source>
</evidence>
<gene>
    <name evidence="7" type="ORF">ENI34_01020</name>
</gene>
<feature type="transmembrane region" description="Helical" evidence="6">
    <location>
        <begin position="90"/>
        <end position="108"/>
    </location>
</feature>
<feature type="transmembrane region" description="Helical" evidence="6">
    <location>
        <begin position="59"/>
        <end position="78"/>
    </location>
</feature>
<evidence type="ECO:0000256" key="1">
    <source>
        <dbReference type="ARBA" id="ARBA00004651"/>
    </source>
</evidence>
<feature type="transmembrane region" description="Helical" evidence="6">
    <location>
        <begin position="221"/>
        <end position="245"/>
    </location>
</feature>
<keyword evidence="5 6" id="KW-0472">Membrane</keyword>
<organism evidence="7 8">
    <name type="scientific">candidate division WOR-3 bacterium</name>
    <dbReference type="NCBI Taxonomy" id="2052148"/>
    <lineage>
        <taxon>Bacteria</taxon>
        <taxon>Bacteria division WOR-3</taxon>
    </lineage>
</organism>
<comment type="caution">
    <text evidence="7">The sequence shown here is derived from an EMBL/GenBank/DDBJ whole genome shotgun (WGS) entry which is preliminary data.</text>
</comment>
<evidence type="ECO:0000256" key="6">
    <source>
        <dbReference type="SAM" id="Phobius"/>
    </source>
</evidence>
<evidence type="ECO:0000313" key="8">
    <source>
        <dbReference type="Proteomes" id="UP000885826"/>
    </source>
</evidence>
<dbReference type="Proteomes" id="UP000885826">
    <property type="component" value="Unassembled WGS sequence"/>
</dbReference>
<keyword evidence="4 6" id="KW-1133">Transmembrane helix</keyword>
<feature type="transmembrane region" description="Helical" evidence="6">
    <location>
        <begin position="300"/>
        <end position="326"/>
    </location>
</feature>
<dbReference type="EMBL" id="DRIG01000014">
    <property type="protein sequence ID" value="HEC77708.1"/>
    <property type="molecule type" value="Genomic_DNA"/>
</dbReference>
<evidence type="ECO:0000256" key="4">
    <source>
        <dbReference type="ARBA" id="ARBA00022989"/>
    </source>
</evidence>
<evidence type="ECO:0000313" key="7">
    <source>
        <dbReference type="EMBL" id="HEC77708.1"/>
    </source>
</evidence>
<comment type="subcellular location">
    <subcellularLocation>
        <location evidence="1">Cell membrane</location>
        <topology evidence="1">Multi-pass membrane protein</topology>
    </subcellularLocation>
</comment>
<feature type="transmembrane region" description="Helical" evidence="6">
    <location>
        <begin position="139"/>
        <end position="158"/>
    </location>
</feature>
<dbReference type="PANTHER" id="PTHR40277:SF1">
    <property type="entry name" value="BLL5419 PROTEIN"/>
    <property type="match status" value="1"/>
</dbReference>
<protein>
    <submittedName>
        <fullName evidence="7">Flippase-like domain-containing protein</fullName>
    </submittedName>
</protein>
<dbReference type="InterPro" id="IPR022791">
    <property type="entry name" value="L-PG_synthase/AglD"/>
</dbReference>
<feature type="transmembrane region" description="Helical" evidence="6">
    <location>
        <begin position="165"/>
        <end position="184"/>
    </location>
</feature>
<dbReference type="GO" id="GO:0005886">
    <property type="term" value="C:plasma membrane"/>
    <property type="evidence" value="ECO:0007669"/>
    <property type="project" value="UniProtKB-SubCell"/>
</dbReference>
<dbReference type="Pfam" id="PF03706">
    <property type="entry name" value="LPG_synthase_TM"/>
    <property type="match status" value="1"/>
</dbReference>
<reference evidence="7" key="1">
    <citation type="journal article" date="2020" name="mSystems">
        <title>Genome- and Community-Level Interaction Insights into Carbon Utilization and Element Cycling Functions of Hydrothermarchaeota in Hydrothermal Sediment.</title>
        <authorList>
            <person name="Zhou Z."/>
            <person name="Liu Y."/>
            <person name="Xu W."/>
            <person name="Pan J."/>
            <person name="Luo Z.H."/>
            <person name="Li M."/>
        </authorList>
    </citation>
    <scope>NUCLEOTIDE SEQUENCE</scope>
    <source>
        <strain evidence="7">HyVt-388</strain>
    </source>
</reference>
<dbReference type="NCBIfam" id="TIGR00374">
    <property type="entry name" value="flippase-like domain"/>
    <property type="match status" value="1"/>
</dbReference>
<sequence length="331" mass="37698">MHLSVNQYGQFSIDLKKENFKKLSTFFRVAVGAALIILLLWRLDVNRIVSNIKGISGEYLLLGLFCYLLFIVISTWRWQILLDFKNFKIPFWKTLMIYFIATFFNNFLPTTIGGDVMRVLYSMRSRRADALATVLVDRILGFVGLFIFAFFAVLYLLIVQKQTEFLPLIVIGLAVILIITYVFFSERVFAKISPLVEKIKVLKLGRRLNHLHEAATDFGGAWGPITLCIVHSIIIQILLALGPFVVMKGMDNSAVGLLPFFIYIPIINVVSMIPISFNALGVREYFYILLFARVGVSGETAVAVSLVSFFLYFLLSMFGGVLFIFYKRDKI</sequence>
<dbReference type="PANTHER" id="PTHR40277">
    <property type="entry name" value="BLL5419 PROTEIN"/>
    <property type="match status" value="1"/>
</dbReference>
<accession>A0A9C9EKI9</accession>
<keyword evidence="3 6" id="KW-0812">Transmembrane</keyword>
<feature type="transmembrane region" description="Helical" evidence="6">
    <location>
        <begin position="25"/>
        <end position="43"/>
    </location>
</feature>